<dbReference type="Proteomes" id="UP000288178">
    <property type="component" value="Unassembled WGS sequence"/>
</dbReference>
<evidence type="ECO:0000313" key="3">
    <source>
        <dbReference type="Proteomes" id="UP000288178"/>
    </source>
</evidence>
<evidence type="ECO:0000256" key="1">
    <source>
        <dbReference type="SAM" id="SignalP"/>
    </source>
</evidence>
<keyword evidence="1" id="KW-0732">Signal</keyword>
<feature type="chain" id="PRO_5018582933" evidence="1">
    <location>
        <begin position="27"/>
        <end position="183"/>
    </location>
</feature>
<organism evidence="2 3">
    <name type="scientific">Rubrivivax albus</name>
    <dbReference type="NCBI Taxonomy" id="2499835"/>
    <lineage>
        <taxon>Bacteria</taxon>
        <taxon>Pseudomonadati</taxon>
        <taxon>Pseudomonadota</taxon>
        <taxon>Betaproteobacteria</taxon>
        <taxon>Burkholderiales</taxon>
        <taxon>Sphaerotilaceae</taxon>
        <taxon>Rubrivivax</taxon>
    </lineage>
</organism>
<reference evidence="2 3" key="1">
    <citation type="submission" date="2019-01" db="EMBL/GenBank/DDBJ databases">
        <authorList>
            <person name="Chen W.-M."/>
        </authorList>
    </citation>
    <scope>NUCLEOTIDE SEQUENCE [LARGE SCALE GENOMIC DNA]</scope>
    <source>
        <strain evidence="2 3">ICH-3</strain>
    </source>
</reference>
<dbReference type="AlphaFoldDB" id="A0A3S2U4I8"/>
<dbReference type="EMBL" id="SACT01000001">
    <property type="protein sequence ID" value="RVT53374.1"/>
    <property type="molecule type" value="Genomic_DNA"/>
</dbReference>
<dbReference type="InterPro" id="IPR021727">
    <property type="entry name" value="DUF3299"/>
</dbReference>
<sequence>MPRMQRRHLLLGLAAASAAAALPARAAEFRELKWEELVPKDWDPLKDLQGMGLGAPEGSGLNDADPKAQAMLEKLREIWDKAPTVPAMDGRAVRLPGFVVPLDETPAGLTSFLLVPYFGACIHTPPPPANQIVHVHAKTPVKSRTMEAVWVRGKLRIERAASSMGTSGYRLDAVGVEPYVERR</sequence>
<accession>A0A3S2U4I8</accession>
<evidence type="ECO:0000313" key="2">
    <source>
        <dbReference type="EMBL" id="RVT53374.1"/>
    </source>
</evidence>
<protein>
    <submittedName>
        <fullName evidence="2">DUF3299 domain-containing protein</fullName>
    </submittedName>
</protein>
<dbReference type="InterPro" id="IPR006311">
    <property type="entry name" value="TAT_signal"/>
</dbReference>
<proteinExistence type="predicted"/>
<dbReference type="Pfam" id="PF11736">
    <property type="entry name" value="DUF3299"/>
    <property type="match status" value="1"/>
</dbReference>
<gene>
    <name evidence="2" type="ORF">ENE75_00235</name>
</gene>
<dbReference type="PROSITE" id="PS51318">
    <property type="entry name" value="TAT"/>
    <property type="match status" value="1"/>
</dbReference>
<feature type="signal peptide" evidence="1">
    <location>
        <begin position="1"/>
        <end position="26"/>
    </location>
</feature>
<dbReference type="OrthoDB" id="9784998at2"/>
<dbReference type="Gene3D" id="2.40.50.870">
    <property type="entry name" value="Protein of unknown function (DUF3299)"/>
    <property type="match status" value="1"/>
</dbReference>
<keyword evidence="3" id="KW-1185">Reference proteome</keyword>
<comment type="caution">
    <text evidence="2">The sequence shown here is derived from an EMBL/GenBank/DDBJ whole genome shotgun (WGS) entry which is preliminary data.</text>
</comment>
<name>A0A3S2U4I8_9BURK</name>